<comment type="caution">
    <text evidence="2">The sequence shown here is derived from an EMBL/GenBank/DDBJ whole genome shotgun (WGS) entry which is preliminary data.</text>
</comment>
<accession>A0ABQ9G1F8</accession>
<evidence type="ECO:0008006" key="4">
    <source>
        <dbReference type="Google" id="ProtNLM"/>
    </source>
</evidence>
<evidence type="ECO:0000256" key="1">
    <source>
        <dbReference type="SAM" id="Phobius"/>
    </source>
</evidence>
<reference evidence="2 3" key="1">
    <citation type="submission" date="2023-02" db="EMBL/GenBank/DDBJ databases">
        <title>LHISI_Scaffold_Assembly.</title>
        <authorList>
            <person name="Stuart O.P."/>
            <person name="Cleave R."/>
            <person name="Magrath M.J.L."/>
            <person name="Mikheyev A.S."/>
        </authorList>
    </citation>
    <scope>NUCLEOTIDE SEQUENCE [LARGE SCALE GENOMIC DNA]</scope>
    <source>
        <strain evidence="2">Daus_M_001</strain>
        <tissue evidence="2">Leg muscle</tissue>
    </source>
</reference>
<name>A0ABQ9G1F8_9NEOP</name>
<keyword evidence="1" id="KW-1133">Transmembrane helix</keyword>
<sequence>MVAIDVYTLTLVKLWHKYTISDFDLLYGEPQPRAVLLTTPEQFQDEDFLKCHLIVVTLPVYIFSLLLPGIGVYLDNFVLPDFEEHFKAEVNPITFLVGGKTNEMTYFESCELGFLQKKMQFLRGPSSHET</sequence>
<organism evidence="2 3">
    <name type="scientific">Dryococelus australis</name>
    <dbReference type="NCBI Taxonomy" id="614101"/>
    <lineage>
        <taxon>Eukaryota</taxon>
        <taxon>Metazoa</taxon>
        <taxon>Ecdysozoa</taxon>
        <taxon>Arthropoda</taxon>
        <taxon>Hexapoda</taxon>
        <taxon>Insecta</taxon>
        <taxon>Pterygota</taxon>
        <taxon>Neoptera</taxon>
        <taxon>Polyneoptera</taxon>
        <taxon>Phasmatodea</taxon>
        <taxon>Verophasmatodea</taxon>
        <taxon>Anareolatae</taxon>
        <taxon>Phasmatidae</taxon>
        <taxon>Eurycanthinae</taxon>
        <taxon>Dryococelus</taxon>
    </lineage>
</organism>
<feature type="transmembrane region" description="Helical" evidence="1">
    <location>
        <begin position="53"/>
        <end position="74"/>
    </location>
</feature>
<keyword evidence="1" id="KW-0812">Transmembrane</keyword>
<gene>
    <name evidence="2" type="ORF">PR048_032158</name>
</gene>
<evidence type="ECO:0000313" key="2">
    <source>
        <dbReference type="EMBL" id="KAJ8866315.1"/>
    </source>
</evidence>
<dbReference type="EMBL" id="JARBHB010000016">
    <property type="protein sequence ID" value="KAJ8866315.1"/>
    <property type="molecule type" value="Genomic_DNA"/>
</dbReference>
<keyword evidence="1" id="KW-0472">Membrane</keyword>
<proteinExistence type="predicted"/>
<feature type="non-terminal residue" evidence="2">
    <location>
        <position position="130"/>
    </location>
</feature>
<evidence type="ECO:0000313" key="3">
    <source>
        <dbReference type="Proteomes" id="UP001159363"/>
    </source>
</evidence>
<keyword evidence="3" id="KW-1185">Reference proteome</keyword>
<dbReference type="Proteomes" id="UP001159363">
    <property type="component" value="Chromosome 15"/>
</dbReference>
<protein>
    <recommendedName>
        <fullName evidence="4">Flavin-containing monooxygenase</fullName>
    </recommendedName>
</protein>